<sequence>MTNYFRITLTLLCILMLTNVSAQKKVTYGKSTFTVYQPLPDLAPTPVCGFAPEVPGYALKSKLYGPGTYYCYAPGNVVKTNYKCILTEIRDWVAYRPETVKELAAKKGLKQLSEKEIKKMCNKTRLPNGGLMYQLTENSWIWFYIIGMKNCGPKAWASNEEHVLGVSYIEKVPQETGVVLDRLYRFWNDGVKFADYATVTQSNFKTQPSAPADKNPNYFTIGDVLNPKKGFYTLSFDGGVAPTYLWHPYEKVVEENLKKADFDASGTVGFDDLLTAFEYQLDVVKAGKELYFSYSVNSRFLLDLVPGVTWQREMAQRRESEASRKVEMQKLYKANGAALEKFYKEIFK</sequence>
<reference evidence="2" key="1">
    <citation type="submission" date="2019-08" db="EMBL/GenBank/DDBJ databases">
        <authorList>
            <person name="Kucharzyk K."/>
            <person name="Murdoch R.W."/>
            <person name="Higgins S."/>
            <person name="Loffler F."/>
        </authorList>
    </citation>
    <scope>NUCLEOTIDE SEQUENCE</scope>
</reference>
<dbReference type="EMBL" id="VSSQ01000454">
    <property type="protein sequence ID" value="MPL95095.1"/>
    <property type="molecule type" value="Genomic_DNA"/>
</dbReference>
<gene>
    <name evidence="2" type="ORF">SDC9_41259</name>
</gene>
<accession>A0A644VUI2</accession>
<dbReference type="GO" id="GO:0005509">
    <property type="term" value="F:calcium ion binding"/>
    <property type="evidence" value="ECO:0007669"/>
    <property type="project" value="InterPro"/>
</dbReference>
<evidence type="ECO:0000259" key="1">
    <source>
        <dbReference type="PROSITE" id="PS50222"/>
    </source>
</evidence>
<organism evidence="2">
    <name type="scientific">bioreactor metagenome</name>
    <dbReference type="NCBI Taxonomy" id="1076179"/>
    <lineage>
        <taxon>unclassified sequences</taxon>
        <taxon>metagenomes</taxon>
        <taxon>ecological metagenomes</taxon>
    </lineage>
</organism>
<dbReference type="PROSITE" id="PS00018">
    <property type="entry name" value="EF_HAND_1"/>
    <property type="match status" value="1"/>
</dbReference>
<protein>
    <recommendedName>
        <fullName evidence="1">EF-hand domain-containing protein</fullName>
    </recommendedName>
</protein>
<dbReference type="PROSITE" id="PS50222">
    <property type="entry name" value="EF_HAND_2"/>
    <property type="match status" value="1"/>
</dbReference>
<comment type="caution">
    <text evidence="2">The sequence shown here is derived from an EMBL/GenBank/DDBJ whole genome shotgun (WGS) entry which is preliminary data.</text>
</comment>
<feature type="domain" description="EF-hand" evidence="1">
    <location>
        <begin position="248"/>
        <end position="283"/>
    </location>
</feature>
<dbReference type="InterPro" id="IPR018247">
    <property type="entry name" value="EF_Hand_1_Ca_BS"/>
</dbReference>
<name>A0A644VUI2_9ZZZZ</name>
<proteinExistence type="predicted"/>
<dbReference type="InterPro" id="IPR002048">
    <property type="entry name" value="EF_hand_dom"/>
</dbReference>
<evidence type="ECO:0000313" key="2">
    <source>
        <dbReference type="EMBL" id="MPL95095.1"/>
    </source>
</evidence>
<dbReference type="AlphaFoldDB" id="A0A644VUI2"/>